<accession>A0A9P8PIY6</accession>
<protein>
    <submittedName>
        <fullName evidence="1">Uncharacterized protein</fullName>
    </submittedName>
</protein>
<dbReference type="AlphaFoldDB" id="A0A9P8PIY6"/>
<gene>
    <name evidence="1" type="ORF">WICPIJ_009982</name>
</gene>
<evidence type="ECO:0000313" key="2">
    <source>
        <dbReference type="Proteomes" id="UP000774326"/>
    </source>
</evidence>
<comment type="caution">
    <text evidence="1">The sequence shown here is derived from an EMBL/GenBank/DDBJ whole genome shotgun (WGS) entry which is preliminary data.</text>
</comment>
<dbReference type="EMBL" id="JAEUBG010005730">
    <property type="protein sequence ID" value="KAH3672947.1"/>
    <property type="molecule type" value="Genomic_DNA"/>
</dbReference>
<name>A0A9P8PIY6_WICPI</name>
<evidence type="ECO:0000313" key="1">
    <source>
        <dbReference type="EMBL" id="KAH3672947.1"/>
    </source>
</evidence>
<proteinExistence type="predicted"/>
<reference evidence="1" key="2">
    <citation type="submission" date="2021-01" db="EMBL/GenBank/DDBJ databases">
        <authorList>
            <person name="Schikora-Tamarit M.A."/>
        </authorList>
    </citation>
    <scope>NUCLEOTIDE SEQUENCE</scope>
    <source>
        <strain evidence="1">CBS2887</strain>
    </source>
</reference>
<reference evidence="1" key="1">
    <citation type="journal article" date="2021" name="Open Biol.">
        <title>Shared evolutionary footprints suggest mitochondrial oxidative damage underlies multiple complex I losses in fungi.</title>
        <authorList>
            <person name="Schikora-Tamarit M.A."/>
            <person name="Marcet-Houben M."/>
            <person name="Nosek J."/>
            <person name="Gabaldon T."/>
        </authorList>
    </citation>
    <scope>NUCLEOTIDE SEQUENCE</scope>
    <source>
        <strain evidence="1">CBS2887</strain>
    </source>
</reference>
<sequence length="215" mass="23406">MLVLNRSSHSVEAVEPIGILIEPVDAAAVDFVVAEPFPTELKSWSGIGKSNGGVIDFVVELFLTDAEEPLSEPSWKLLSHGSKPKEPSAPNSANSLIAVVHSERPVDIDLELIVLWQIASPGVQQVLMDQDQIVVAYVAAGGGMSLEDRIEDVTKHFGVSHDSQGELEHFPNQRDLGVVHDDEVVGLLFAVLRVNANWQGTLDLVVFQQSWNTQL</sequence>
<dbReference type="Proteomes" id="UP000774326">
    <property type="component" value="Unassembled WGS sequence"/>
</dbReference>
<organism evidence="1 2">
    <name type="scientific">Wickerhamomyces pijperi</name>
    <name type="common">Yeast</name>
    <name type="synonym">Pichia pijperi</name>
    <dbReference type="NCBI Taxonomy" id="599730"/>
    <lineage>
        <taxon>Eukaryota</taxon>
        <taxon>Fungi</taxon>
        <taxon>Dikarya</taxon>
        <taxon>Ascomycota</taxon>
        <taxon>Saccharomycotina</taxon>
        <taxon>Saccharomycetes</taxon>
        <taxon>Phaffomycetales</taxon>
        <taxon>Wickerhamomycetaceae</taxon>
        <taxon>Wickerhamomyces</taxon>
    </lineage>
</organism>
<keyword evidence="2" id="KW-1185">Reference proteome</keyword>